<evidence type="ECO:0000256" key="4">
    <source>
        <dbReference type="PROSITE-ProRule" id="PRU00335"/>
    </source>
</evidence>
<dbReference type="OrthoDB" id="3196926at2"/>
<protein>
    <submittedName>
        <fullName evidence="6">TetR/AcrR family transcriptional regulator</fullName>
    </submittedName>
</protein>
<dbReference type="SUPFAM" id="SSF46689">
    <property type="entry name" value="Homeodomain-like"/>
    <property type="match status" value="1"/>
</dbReference>
<evidence type="ECO:0000256" key="2">
    <source>
        <dbReference type="ARBA" id="ARBA00023125"/>
    </source>
</evidence>
<dbReference type="Pfam" id="PF21993">
    <property type="entry name" value="TetR_C_13_2"/>
    <property type="match status" value="1"/>
</dbReference>
<dbReference type="EMBL" id="QUAB01000048">
    <property type="protein sequence ID" value="REJ04073.1"/>
    <property type="molecule type" value="Genomic_DNA"/>
</dbReference>
<feature type="DNA-binding region" description="H-T-H motif" evidence="4">
    <location>
        <begin position="30"/>
        <end position="49"/>
    </location>
</feature>
<dbReference type="Pfam" id="PF00440">
    <property type="entry name" value="TetR_N"/>
    <property type="match status" value="1"/>
</dbReference>
<gene>
    <name evidence="6" type="ORF">DY023_17360</name>
</gene>
<evidence type="ECO:0000256" key="3">
    <source>
        <dbReference type="ARBA" id="ARBA00023163"/>
    </source>
</evidence>
<keyword evidence="2 4" id="KW-0238">DNA-binding</keyword>
<dbReference type="InterPro" id="IPR036271">
    <property type="entry name" value="Tet_transcr_reg_TetR-rel_C_sf"/>
</dbReference>
<dbReference type="PROSITE" id="PS50977">
    <property type="entry name" value="HTH_TETR_2"/>
    <property type="match status" value="1"/>
</dbReference>
<dbReference type="PANTHER" id="PTHR47506">
    <property type="entry name" value="TRANSCRIPTIONAL REGULATORY PROTEIN"/>
    <property type="match status" value="1"/>
</dbReference>
<keyword evidence="1" id="KW-0805">Transcription regulation</keyword>
<dbReference type="AlphaFoldDB" id="A0A371NPH0"/>
<dbReference type="SUPFAM" id="SSF48498">
    <property type="entry name" value="Tetracyclin repressor-like, C-terminal domain"/>
    <property type="match status" value="1"/>
</dbReference>
<dbReference type="Proteomes" id="UP000262172">
    <property type="component" value="Unassembled WGS sequence"/>
</dbReference>
<dbReference type="InterPro" id="IPR054156">
    <property type="entry name" value="YxaF_TetR_C"/>
</dbReference>
<accession>A0A371NPH0</accession>
<keyword evidence="3" id="KW-0804">Transcription</keyword>
<dbReference type="InterPro" id="IPR001647">
    <property type="entry name" value="HTH_TetR"/>
</dbReference>
<dbReference type="InterPro" id="IPR009057">
    <property type="entry name" value="Homeodomain-like_sf"/>
</dbReference>
<sequence length="194" mass="20624">MSTRTGQSTRERIVLAATRMMQQRGFEGAGVKQIATEAGATLGSVYHFFPGGKEELAIAAIDQGDREFAGILADSLARADDPAQAVEACARSLAEHLEASGWTDGCPISATALETTGRVPAIEAAVARVFRNWQELAADRLRAAGFSEGDARELACTVINTLEGAELSAQVFRTQEPLLVAGRHLALLIDASRR</sequence>
<evidence type="ECO:0000256" key="1">
    <source>
        <dbReference type="ARBA" id="ARBA00023015"/>
    </source>
</evidence>
<keyword evidence="7" id="KW-1185">Reference proteome</keyword>
<dbReference type="Gene3D" id="1.10.357.10">
    <property type="entry name" value="Tetracycline Repressor, domain 2"/>
    <property type="match status" value="1"/>
</dbReference>
<proteinExistence type="predicted"/>
<evidence type="ECO:0000313" key="7">
    <source>
        <dbReference type="Proteomes" id="UP000262172"/>
    </source>
</evidence>
<name>A0A371NPH0_9MICO</name>
<dbReference type="GO" id="GO:0003677">
    <property type="term" value="F:DNA binding"/>
    <property type="evidence" value="ECO:0007669"/>
    <property type="project" value="UniProtKB-UniRule"/>
</dbReference>
<comment type="caution">
    <text evidence="6">The sequence shown here is derived from an EMBL/GenBank/DDBJ whole genome shotgun (WGS) entry which is preliminary data.</text>
</comment>
<evidence type="ECO:0000259" key="5">
    <source>
        <dbReference type="PROSITE" id="PS50977"/>
    </source>
</evidence>
<dbReference type="PANTHER" id="PTHR47506:SF3">
    <property type="entry name" value="HTH-TYPE TRANSCRIPTIONAL REGULATOR LMRA"/>
    <property type="match status" value="1"/>
</dbReference>
<feature type="domain" description="HTH tetR-type" evidence="5">
    <location>
        <begin position="7"/>
        <end position="67"/>
    </location>
</feature>
<organism evidence="6 7">
    <name type="scientific">Microbacterium bovistercoris</name>
    <dbReference type="NCBI Taxonomy" id="2293570"/>
    <lineage>
        <taxon>Bacteria</taxon>
        <taxon>Bacillati</taxon>
        <taxon>Actinomycetota</taxon>
        <taxon>Actinomycetes</taxon>
        <taxon>Micrococcales</taxon>
        <taxon>Microbacteriaceae</taxon>
        <taxon>Microbacterium</taxon>
    </lineage>
</organism>
<dbReference type="RefSeq" id="WP_116243591.1">
    <property type="nucleotide sequence ID" value="NZ_QUAB01000048.1"/>
</dbReference>
<reference evidence="6 7" key="1">
    <citation type="submission" date="2018-08" db="EMBL/GenBank/DDBJ databases">
        <title>Isolation, diversity and antifungal activity of Actinobacteria from cow dung.</title>
        <authorList>
            <person name="Ling L."/>
        </authorList>
    </citation>
    <scope>NUCLEOTIDE SEQUENCE [LARGE SCALE GENOMIC DNA]</scope>
    <source>
        <strain evidence="6 7">NEAU-LLE</strain>
    </source>
</reference>
<evidence type="ECO:0000313" key="6">
    <source>
        <dbReference type="EMBL" id="REJ04073.1"/>
    </source>
</evidence>